<keyword evidence="4" id="KW-1185">Reference proteome</keyword>
<proteinExistence type="predicted"/>
<dbReference type="Pfam" id="PF01075">
    <property type="entry name" value="Glyco_transf_9"/>
    <property type="match status" value="1"/>
</dbReference>
<keyword evidence="1" id="KW-0328">Glycosyltransferase</keyword>
<dbReference type="SUPFAM" id="SSF53756">
    <property type="entry name" value="UDP-Glycosyltransferase/glycogen phosphorylase"/>
    <property type="match status" value="1"/>
</dbReference>
<organism evidence="3 4">
    <name type="scientific">Pasteurella canis</name>
    <dbReference type="NCBI Taxonomy" id="753"/>
    <lineage>
        <taxon>Bacteria</taxon>
        <taxon>Pseudomonadati</taxon>
        <taxon>Pseudomonadota</taxon>
        <taxon>Gammaproteobacteria</taxon>
        <taxon>Pasteurellales</taxon>
        <taxon>Pasteurellaceae</taxon>
        <taxon>Pasteurella</taxon>
    </lineage>
</organism>
<gene>
    <name evidence="3" type="ORF">PA42_17650</name>
</gene>
<reference evidence="3" key="1">
    <citation type="submission" date="2024-05" db="EMBL/GenBank/DDBJ databases">
        <title>Determining zoonotic pasteurella genome.</title>
        <authorList>
            <person name="Maeda T."/>
            <person name="Takahashi T."/>
            <person name="Yoshida H."/>
        </authorList>
    </citation>
    <scope>NUCLEOTIDE SEQUENCE</scope>
    <source>
        <strain evidence="3">PA42</strain>
    </source>
</reference>
<dbReference type="EMBL" id="BPUX01000027">
    <property type="protein sequence ID" value="GJH43591.1"/>
    <property type="molecule type" value="Genomic_DNA"/>
</dbReference>
<name>A0ABQ4VHT4_9PAST</name>
<sequence>MQKVLVVRNDKLGDFMLAWPAFAMLKQSNPTLKLTALVPQYTADLARICPYLDDVIIDSGKNAEKSAQLATLQAVKEQKFDAAINFFSDKYNALLVWKAKIPFRLAPATKLIQFLYNHRVTQRRSKSIKPEFEYNLDLARAFLQKTGQAIIEPKPPYLTFEPSRIQQQKSMLVQQLQLDLNKKWIFVHSGSGGSATNLSLAQYAELIVGLLQQFDCHIILTAGPNESEKAHELAQLINDARTVIYDKNHGLVDFACSLACSDLFIAGSTGPLHLSAALNIATIGFYPSRRSATPLRWQPINEPKKHLAFSPQTQNKADQMDLSLISIQNVLSQAIPFIMQAWSGK</sequence>
<dbReference type="Gene3D" id="3.40.50.2000">
    <property type="entry name" value="Glycogen Phosphorylase B"/>
    <property type="match status" value="2"/>
</dbReference>
<dbReference type="Proteomes" id="UP001052140">
    <property type="component" value="Unassembled WGS sequence"/>
</dbReference>
<keyword evidence="2" id="KW-0808">Transferase</keyword>
<evidence type="ECO:0000256" key="1">
    <source>
        <dbReference type="ARBA" id="ARBA00022676"/>
    </source>
</evidence>
<dbReference type="InterPro" id="IPR051199">
    <property type="entry name" value="LPS_LOS_Heptosyltrfase"/>
</dbReference>
<dbReference type="InterPro" id="IPR002201">
    <property type="entry name" value="Glyco_trans_9"/>
</dbReference>
<dbReference type="RefSeq" id="WP_226690977.1">
    <property type="nucleotide sequence ID" value="NZ_BPUX01000027.1"/>
</dbReference>
<dbReference type="CDD" id="cd03789">
    <property type="entry name" value="GT9_LPS_heptosyltransferase"/>
    <property type="match status" value="1"/>
</dbReference>
<comment type="caution">
    <text evidence="3">The sequence shown here is derived from an EMBL/GenBank/DDBJ whole genome shotgun (WGS) entry which is preliminary data.</text>
</comment>
<evidence type="ECO:0000313" key="4">
    <source>
        <dbReference type="Proteomes" id="UP001052140"/>
    </source>
</evidence>
<protein>
    <submittedName>
        <fullName evidence="3">Glycosyltransferase</fullName>
    </submittedName>
</protein>
<evidence type="ECO:0000313" key="3">
    <source>
        <dbReference type="EMBL" id="GJH43591.1"/>
    </source>
</evidence>
<dbReference type="GeneID" id="69687816"/>
<accession>A0ABQ4VHT4</accession>
<evidence type="ECO:0000256" key="2">
    <source>
        <dbReference type="ARBA" id="ARBA00022679"/>
    </source>
</evidence>
<dbReference type="PANTHER" id="PTHR30160:SF15">
    <property type="entry name" value="GLYCOSYLTRANSFERASE HI_0523-RELATED"/>
    <property type="match status" value="1"/>
</dbReference>
<dbReference type="PANTHER" id="PTHR30160">
    <property type="entry name" value="TETRAACYLDISACCHARIDE 4'-KINASE-RELATED"/>
    <property type="match status" value="1"/>
</dbReference>